<dbReference type="Pfam" id="PF11716">
    <property type="entry name" value="MDMPI_N"/>
    <property type="match status" value="1"/>
</dbReference>
<organism evidence="2 3">
    <name type="scientific">Catenuloplanes indicus</name>
    <dbReference type="NCBI Taxonomy" id="137267"/>
    <lineage>
        <taxon>Bacteria</taxon>
        <taxon>Bacillati</taxon>
        <taxon>Actinomycetota</taxon>
        <taxon>Actinomycetes</taxon>
        <taxon>Micromonosporales</taxon>
        <taxon>Micromonosporaceae</taxon>
        <taxon>Catenuloplanes</taxon>
    </lineage>
</organism>
<accession>A0AAE3VSJ3</accession>
<dbReference type="AlphaFoldDB" id="A0AAE3VSJ3"/>
<dbReference type="InterPro" id="IPR017517">
    <property type="entry name" value="Maleyloyr_isom"/>
</dbReference>
<name>A0AAE3VSJ3_9ACTN</name>
<protein>
    <submittedName>
        <fullName evidence="2">Uncharacterized protein (TIGR03083 family)</fullName>
    </submittedName>
</protein>
<dbReference type="RefSeq" id="WP_307234141.1">
    <property type="nucleotide sequence ID" value="NZ_JAUSUZ010000001.1"/>
</dbReference>
<dbReference type="InterPro" id="IPR024344">
    <property type="entry name" value="MDMPI_metal-binding"/>
</dbReference>
<proteinExistence type="predicted"/>
<dbReference type="NCBIfam" id="TIGR03083">
    <property type="entry name" value="maleylpyruvate isomerase family mycothiol-dependent enzyme"/>
    <property type="match status" value="1"/>
</dbReference>
<reference evidence="2 3" key="1">
    <citation type="submission" date="2023-07" db="EMBL/GenBank/DDBJ databases">
        <title>Sequencing the genomes of 1000 actinobacteria strains.</title>
        <authorList>
            <person name="Klenk H.-P."/>
        </authorList>
    </citation>
    <scope>NUCLEOTIDE SEQUENCE [LARGE SCALE GENOMIC DNA]</scope>
    <source>
        <strain evidence="2 3">DSM 44709</strain>
    </source>
</reference>
<evidence type="ECO:0000313" key="2">
    <source>
        <dbReference type="EMBL" id="MDQ0363478.1"/>
    </source>
</evidence>
<dbReference type="InterPro" id="IPR034660">
    <property type="entry name" value="DinB/YfiT-like"/>
</dbReference>
<gene>
    <name evidence="2" type="ORF">J2S42_000147</name>
</gene>
<evidence type="ECO:0000259" key="1">
    <source>
        <dbReference type="Pfam" id="PF11716"/>
    </source>
</evidence>
<dbReference type="GO" id="GO:0046872">
    <property type="term" value="F:metal ion binding"/>
    <property type="evidence" value="ECO:0007669"/>
    <property type="project" value="InterPro"/>
</dbReference>
<comment type="caution">
    <text evidence="2">The sequence shown here is derived from an EMBL/GenBank/DDBJ whole genome shotgun (WGS) entry which is preliminary data.</text>
</comment>
<keyword evidence="3" id="KW-1185">Reference proteome</keyword>
<dbReference type="Gene3D" id="1.20.120.450">
    <property type="entry name" value="dinb family like domain"/>
    <property type="match status" value="1"/>
</dbReference>
<dbReference type="EMBL" id="JAUSUZ010000001">
    <property type="protein sequence ID" value="MDQ0363478.1"/>
    <property type="molecule type" value="Genomic_DNA"/>
</dbReference>
<sequence>MQDRALDAFAAESSALVAALAGVPAEGFDLPSPCPPWTVGGLLGHVIVTVGRVPGMLAEPAPAVATVDAAGYYRRDERSSAAANAARIAAGDDRAARPGASLVTEFTTISGYVVELCRREPADRVVRTRHGDAMLLADFMLTRVVEVAVHGLDLAAALGRPAWTTPAAVTAVSGLLLGDTPVPLGWDRLTFLRKATGRAPMTAAERAAAGRQRIRWLALG</sequence>
<dbReference type="SUPFAM" id="SSF109854">
    <property type="entry name" value="DinB/YfiT-like putative metalloenzymes"/>
    <property type="match status" value="1"/>
</dbReference>
<evidence type="ECO:0000313" key="3">
    <source>
        <dbReference type="Proteomes" id="UP001240236"/>
    </source>
</evidence>
<feature type="domain" description="Mycothiol-dependent maleylpyruvate isomerase metal-binding" evidence="1">
    <location>
        <begin position="9"/>
        <end position="155"/>
    </location>
</feature>
<dbReference type="Proteomes" id="UP001240236">
    <property type="component" value="Unassembled WGS sequence"/>
</dbReference>